<dbReference type="PaxDb" id="4113-PGSC0003DMT400065443"/>
<reference evidence="3" key="2">
    <citation type="submission" date="2015-06" db="UniProtKB">
        <authorList>
            <consortium name="EnsemblPlants"/>
        </authorList>
    </citation>
    <scope>IDENTIFICATION</scope>
    <source>
        <strain evidence="3">DM1-3 516 R44</strain>
    </source>
</reference>
<dbReference type="EnsemblPlants" id="PGSC0003DMT400065443">
    <property type="protein sequence ID" value="PGSC0003DMT400065443"/>
    <property type="gene ID" value="PGSC0003DMG400025451"/>
</dbReference>
<sequence>MKIILTFIIALLVIQEVSIFHNRCIHKASIGIGVWLVLAVPAQKRPKPPSPPPPKGGPITGQRARSTLVPPPPPYLTSPIRV</sequence>
<dbReference type="Gramene" id="PGSC0003DMT400065443">
    <property type="protein sequence ID" value="PGSC0003DMT400065443"/>
    <property type="gene ID" value="PGSC0003DMG400025451"/>
</dbReference>
<protein>
    <submittedName>
        <fullName evidence="3">Uncharacterized protein</fullName>
    </submittedName>
</protein>
<keyword evidence="4" id="KW-1185">Reference proteome</keyword>
<evidence type="ECO:0000313" key="3">
    <source>
        <dbReference type="EnsemblPlants" id="PGSC0003DMT400065443"/>
    </source>
</evidence>
<keyword evidence="2" id="KW-0732">Signal</keyword>
<proteinExistence type="predicted"/>
<dbReference type="HOGENOM" id="CLU_2562853_0_0_1"/>
<organism evidence="3 4">
    <name type="scientific">Solanum tuberosum</name>
    <name type="common">Potato</name>
    <dbReference type="NCBI Taxonomy" id="4113"/>
    <lineage>
        <taxon>Eukaryota</taxon>
        <taxon>Viridiplantae</taxon>
        <taxon>Streptophyta</taxon>
        <taxon>Embryophyta</taxon>
        <taxon>Tracheophyta</taxon>
        <taxon>Spermatophyta</taxon>
        <taxon>Magnoliopsida</taxon>
        <taxon>eudicotyledons</taxon>
        <taxon>Gunneridae</taxon>
        <taxon>Pentapetalae</taxon>
        <taxon>asterids</taxon>
        <taxon>lamiids</taxon>
        <taxon>Solanales</taxon>
        <taxon>Solanaceae</taxon>
        <taxon>Solanoideae</taxon>
        <taxon>Solaneae</taxon>
        <taxon>Solanum</taxon>
    </lineage>
</organism>
<accession>M1CE01</accession>
<dbReference type="Proteomes" id="UP000011115">
    <property type="component" value="Unassembled WGS sequence"/>
</dbReference>
<feature type="signal peptide" evidence="2">
    <location>
        <begin position="1"/>
        <end position="19"/>
    </location>
</feature>
<evidence type="ECO:0000256" key="2">
    <source>
        <dbReference type="SAM" id="SignalP"/>
    </source>
</evidence>
<dbReference type="InParanoid" id="M1CE01"/>
<dbReference type="AlphaFoldDB" id="M1CE01"/>
<feature type="chain" id="PRO_5004014042" evidence="2">
    <location>
        <begin position="20"/>
        <end position="82"/>
    </location>
</feature>
<reference evidence="4" key="1">
    <citation type="journal article" date="2011" name="Nature">
        <title>Genome sequence and analysis of the tuber crop potato.</title>
        <authorList>
            <consortium name="The Potato Genome Sequencing Consortium"/>
        </authorList>
    </citation>
    <scope>NUCLEOTIDE SEQUENCE [LARGE SCALE GENOMIC DNA]</scope>
    <source>
        <strain evidence="4">cv. DM1-3 516 R44</strain>
    </source>
</reference>
<evidence type="ECO:0000256" key="1">
    <source>
        <dbReference type="SAM" id="MobiDB-lite"/>
    </source>
</evidence>
<feature type="region of interest" description="Disordered" evidence="1">
    <location>
        <begin position="43"/>
        <end position="82"/>
    </location>
</feature>
<name>M1CE01_SOLTU</name>
<evidence type="ECO:0000313" key="4">
    <source>
        <dbReference type="Proteomes" id="UP000011115"/>
    </source>
</evidence>